<evidence type="ECO:0000313" key="1">
    <source>
        <dbReference type="EMBL" id="RQW62522.1"/>
    </source>
</evidence>
<dbReference type="EMBL" id="RJVQ01000005">
    <property type="protein sequence ID" value="RQW62522.1"/>
    <property type="molecule type" value="Genomic_DNA"/>
</dbReference>
<reference evidence="1 2" key="1">
    <citation type="submission" date="2018-11" db="EMBL/GenBank/DDBJ databases">
        <title>Vibrio LJC006 sp. nov., isolated from seawater during the bloom of the enteromorpha.</title>
        <authorList>
            <person name="Liang J."/>
        </authorList>
    </citation>
    <scope>NUCLEOTIDE SEQUENCE [LARGE SCALE GENOMIC DNA]</scope>
    <source>
        <strain evidence="1 2">LJC006</strain>
    </source>
</reference>
<dbReference type="AlphaFoldDB" id="A0A3N9TZX4"/>
<keyword evidence="2" id="KW-1185">Reference proteome</keyword>
<dbReference type="PROSITE" id="PS51257">
    <property type="entry name" value="PROKAR_LIPOPROTEIN"/>
    <property type="match status" value="1"/>
</dbReference>
<dbReference type="OrthoDB" id="6375342at2"/>
<evidence type="ECO:0000313" key="2">
    <source>
        <dbReference type="Proteomes" id="UP000281112"/>
    </source>
</evidence>
<proteinExistence type="predicted"/>
<sequence>MKSNIFKLMPLMGAILITGCKQDWPELNSPGIPPVAPVGQQIASFDNPMLTGDCEDATFCWAGWNVIQSADVDSDAFVFGAANEKVMTPAGGWTGAGISNWSDEYNGDSFIQTIGQTENNITDALTGELVSPPILIENNYIQVQLAGGSHSILSLDGMTGVVLELLPAGANSSYPYASPAEVIGWASGDDSNTFKWKAFNISQYNDGTRYLRIRVIDKNTAGWGQTIVDNVYRSDELVSEYDLIDNSMIGSFDLDSVGTNAAGWTSTFTSDVVGNQEGSPIVIGGQAVNTCISGACDSTTGTMTSGQFEIKKDHINFATIGGDVGKQVFVKLLVDVDDNGSFVEQYSETPTICNVSGQPYWVNWDVSVWKGKQAKVEIIDNETDACGFIVVDQIHQSNISQ</sequence>
<name>A0A3N9TZX4_9VIBR</name>
<dbReference type="Proteomes" id="UP000281112">
    <property type="component" value="Unassembled WGS sequence"/>
</dbReference>
<protein>
    <submittedName>
        <fullName evidence="1">Uncharacterized protein</fullName>
    </submittedName>
</protein>
<dbReference type="RefSeq" id="WP_124937517.1">
    <property type="nucleotide sequence ID" value="NZ_RJVQ01000005.1"/>
</dbReference>
<accession>A0A3N9TZX4</accession>
<comment type="caution">
    <text evidence="1">The sequence shown here is derived from an EMBL/GenBank/DDBJ whole genome shotgun (WGS) entry which is preliminary data.</text>
</comment>
<organism evidence="1 2">
    <name type="scientific">Vibrio viridaestus</name>
    <dbReference type="NCBI Taxonomy" id="2487322"/>
    <lineage>
        <taxon>Bacteria</taxon>
        <taxon>Pseudomonadati</taxon>
        <taxon>Pseudomonadota</taxon>
        <taxon>Gammaproteobacteria</taxon>
        <taxon>Vibrionales</taxon>
        <taxon>Vibrionaceae</taxon>
        <taxon>Vibrio</taxon>
    </lineage>
</organism>
<gene>
    <name evidence="1" type="ORF">EES38_12405</name>
</gene>